<evidence type="ECO:0000313" key="2">
    <source>
        <dbReference type="EMBL" id="CCI54747.1"/>
    </source>
</evidence>
<accession>A0A077MGS9</accession>
<keyword evidence="1" id="KW-0472">Membrane</keyword>
<dbReference type="Proteomes" id="UP000035720">
    <property type="component" value="Unassembled WGS sequence"/>
</dbReference>
<name>A0A077MGS9_9MICO</name>
<organism evidence="2 3">
    <name type="scientific">Nostocoides jenkinsii Ben 74</name>
    <dbReference type="NCBI Taxonomy" id="1193518"/>
    <lineage>
        <taxon>Bacteria</taxon>
        <taxon>Bacillati</taxon>
        <taxon>Actinomycetota</taxon>
        <taxon>Actinomycetes</taxon>
        <taxon>Micrococcales</taxon>
        <taxon>Intrasporangiaceae</taxon>
        <taxon>Nostocoides</taxon>
    </lineage>
</organism>
<dbReference type="OrthoDB" id="330925at2"/>
<feature type="transmembrane region" description="Helical" evidence="1">
    <location>
        <begin position="60"/>
        <end position="79"/>
    </location>
</feature>
<dbReference type="STRING" id="1193518.BN13_810013"/>
<evidence type="ECO:0000256" key="1">
    <source>
        <dbReference type="SAM" id="Phobius"/>
    </source>
</evidence>
<keyword evidence="3" id="KW-1185">Reference proteome</keyword>
<protein>
    <recommendedName>
        <fullName evidence="4">Integral membrane protein</fullName>
    </recommendedName>
</protein>
<feature type="transmembrane region" description="Helical" evidence="1">
    <location>
        <begin position="117"/>
        <end position="134"/>
    </location>
</feature>
<keyword evidence="1" id="KW-1133">Transmembrane helix</keyword>
<proteinExistence type="predicted"/>
<dbReference type="AlphaFoldDB" id="A0A077MGS9"/>
<evidence type="ECO:0000313" key="3">
    <source>
        <dbReference type="Proteomes" id="UP000035720"/>
    </source>
</evidence>
<reference evidence="2 3" key="1">
    <citation type="journal article" date="2013" name="ISME J.">
        <title>A metabolic model for members of the genus Tetrasphaera involved in enhanced biological phosphorus removal.</title>
        <authorList>
            <person name="Kristiansen R."/>
            <person name="Nguyen H.T.T."/>
            <person name="Saunders A.M."/>
            <person name="Nielsen J.L."/>
            <person name="Wimmer R."/>
            <person name="Le V.Q."/>
            <person name="McIlroy S.J."/>
            <person name="Petrovski S."/>
            <person name="Seviour R.J."/>
            <person name="Calteau A."/>
            <person name="Nielsen K.L."/>
            <person name="Nielsen P.H."/>
        </authorList>
    </citation>
    <scope>NUCLEOTIDE SEQUENCE [LARGE SCALE GENOMIC DNA]</scope>
    <source>
        <strain evidence="2 3">Ben 74</strain>
    </source>
</reference>
<comment type="caution">
    <text evidence="2">The sequence shown here is derived from an EMBL/GenBank/DDBJ whole genome shotgun (WGS) entry which is preliminary data.</text>
</comment>
<keyword evidence="1" id="KW-0812">Transmembrane</keyword>
<evidence type="ECO:0008006" key="4">
    <source>
        <dbReference type="Google" id="ProtNLM"/>
    </source>
</evidence>
<gene>
    <name evidence="2" type="ORF">BN13_810013</name>
</gene>
<dbReference type="EMBL" id="CAJC01000196">
    <property type="protein sequence ID" value="CCI54747.1"/>
    <property type="molecule type" value="Genomic_DNA"/>
</dbReference>
<dbReference type="RefSeq" id="WP_048547360.1">
    <property type="nucleotide sequence ID" value="NZ_HF571038.1"/>
</dbReference>
<sequence length="143" mass="15026">MTTHLGHKNWLIVSALAIAAFGPVFALAAAGHPGLARWTMEFLNGPGGDAEPFTDGTARFVSALTGGFLLGWGAMVLALRQWVYDLAPEGVRRSLLASAAAWFTLDSPGSIASGNAWNVSINIAVLLLVIGPMWRPAREGARG</sequence>